<sequence>MAIRSLLTHLRIYCSSREMRTNGVAKRFNFLRGISSNTLSAIPSQPSKDSNNIDLVTQLLFLKHPRRSATSVLQNWDSKGQKVSIYDLRHISKQLVRRGRYKHALEVMKWMEDQEHFKISEADHALRLQLIIKLNPLKEAEDYFAQIPTIASQKASYLHLLNSYVTEKATEKAESLMLKMNTFNANITPHPFNSMMKLYIATSKFELVLSIISQMKQNRIPRNVLSYNLWMSACNEVYGVEHVEKIHEEMVNDTHVKVGWSSLCTLANIYMKSGLIEKATLALRNAEDKLSVNNRFGYFFLITNYASLRNKAGVLRLWESCKRVDGKLTCANYMCMVLSLVKIGDVKEAEKVFVEWESRCRRYDVRVSNILLGAYVRDGLMEKAEKFHVRTLEKGGCPNYKTWEILVEGYVRSQKMEKAIVAMKEMFKMLKHCDWRPSRAMIESILGYFEVNGKLEDAKRYLTVLREFNLASLNVYRTLIRMHVARKEPTDEILEMMEDDKIDMDGETTNLVHDSQA</sequence>
<name>A0ACB8YHK5_ARCLA</name>
<dbReference type="Proteomes" id="UP001055879">
    <property type="component" value="Linkage Group LG12"/>
</dbReference>
<reference evidence="1 2" key="2">
    <citation type="journal article" date="2022" name="Mol. Ecol. Resour.">
        <title>The genomes of chicory, endive, great burdock and yacon provide insights into Asteraceae paleo-polyploidization history and plant inulin production.</title>
        <authorList>
            <person name="Fan W."/>
            <person name="Wang S."/>
            <person name="Wang H."/>
            <person name="Wang A."/>
            <person name="Jiang F."/>
            <person name="Liu H."/>
            <person name="Zhao H."/>
            <person name="Xu D."/>
            <person name="Zhang Y."/>
        </authorList>
    </citation>
    <scope>NUCLEOTIDE SEQUENCE [LARGE SCALE GENOMIC DNA]</scope>
    <source>
        <strain evidence="2">cv. Niubang</strain>
    </source>
</reference>
<protein>
    <submittedName>
        <fullName evidence="1">Uncharacterized protein</fullName>
    </submittedName>
</protein>
<gene>
    <name evidence="1" type="ORF">L6452_34482</name>
</gene>
<proteinExistence type="predicted"/>
<keyword evidence="2" id="KW-1185">Reference proteome</keyword>
<evidence type="ECO:0000313" key="1">
    <source>
        <dbReference type="EMBL" id="KAI3685244.1"/>
    </source>
</evidence>
<accession>A0ACB8YHK5</accession>
<evidence type="ECO:0000313" key="2">
    <source>
        <dbReference type="Proteomes" id="UP001055879"/>
    </source>
</evidence>
<comment type="caution">
    <text evidence="1">The sequence shown here is derived from an EMBL/GenBank/DDBJ whole genome shotgun (WGS) entry which is preliminary data.</text>
</comment>
<reference evidence="2" key="1">
    <citation type="journal article" date="2022" name="Mol. Ecol. Resour.">
        <title>The genomes of chicory, endive, great burdock and yacon provide insights into Asteraceae palaeo-polyploidization history and plant inulin production.</title>
        <authorList>
            <person name="Fan W."/>
            <person name="Wang S."/>
            <person name="Wang H."/>
            <person name="Wang A."/>
            <person name="Jiang F."/>
            <person name="Liu H."/>
            <person name="Zhao H."/>
            <person name="Xu D."/>
            <person name="Zhang Y."/>
        </authorList>
    </citation>
    <scope>NUCLEOTIDE SEQUENCE [LARGE SCALE GENOMIC DNA]</scope>
    <source>
        <strain evidence="2">cv. Niubang</strain>
    </source>
</reference>
<dbReference type="EMBL" id="CM042058">
    <property type="protein sequence ID" value="KAI3685244.1"/>
    <property type="molecule type" value="Genomic_DNA"/>
</dbReference>
<organism evidence="1 2">
    <name type="scientific">Arctium lappa</name>
    <name type="common">Greater burdock</name>
    <name type="synonym">Lappa major</name>
    <dbReference type="NCBI Taxonomy" id="4217"/>
    <lineage>
        <taxon>Eukaryota</taxon>
        <taxon>Viridiplantae</taxon>
        <taxon>Streptophyta</taxon>
        <taxon>Embryophyta</taxon>
        <taxon>Tracheophyta</taxon>
        <taxon>Spermatophyta</taxon>
        <taxon>Magnoliopsida</taxon>
        <taxon>eudicotyledons</taxon>
        <taxon>Gunneridae</taxon>
        <taxon>Pentapetalae</taxon>
        <taxon>asterids</taxon>
        <taxon>campanulids</taxon>
        <taxon>Asterales</taxon>
        <taxon>Asteraceae</taxon>
        <taxon>Carduoideae</taxon>
        <taxon>Cardueae</taxon>
        <taxon>Arctiinae</taxon>
        <taxon>Arctium</taxon>
    </lineage>
</organism>